<keyword evidence="1" id="KW-0732">Signal</keyword>
<gene>
    <name evidence="2" type="ORF">DARMORV10_C08P10250.1</name>
</gene>
<evidence type="ECO:0000313" key="2">
    <source>
        <dbReference type="EMBL" id="CAF2107301.1"/>
    </source>
</evidence>
<protein>
    <submittedName>
        <fullName evidence="2">(rape) hypothetical protein</fullName>
    </submittedName>
</protein>
<accession>A0A816UC11</accession>
<dbReference type="Proteomes" id="UP001295469">
    <property type="component" value="Chromosome C08"/>
</dbReference>
<reference evidence="2" key="1">
    <citation type="submission" date="2021-01" db="EMBL/GenBank/DDBJ databases">
        <authorList>
            <consortium name="Genoscope - CEA"/>
            <person name="William W."/>
        </authorList>
    </citation>
    <scope>NUCLEOTIDE SEQUENCE</scope>
</reference>
<feature type="chain" id="PRO_5032852732" evidence="1">
    <location>
        <begin position="26"/>
        <end position="330"/>
    </location>
</feature>
<dbReference type="InterPro" id="IPR009646">
    <property type="entry name" value="Root_cap"/>
</dbReference>
<evidence type="ECO:0000256" key="1">
    <source>
        <dbReference type="SAM" id="SignalP"/>
    </source>
</evidence>
<dbReference type="EMBL" id="HG994372">
    <property type="protein sequence ID" value="CAF2107301.1"/>
    <property type="molecule type" value="Genomic_DNA"/>
</dbReference>
<organism evidence="2">
    <name type="scientific">Brassica napus</name>
    <name type="common">Rape</name>
    <dbReference type="NCBI Taxonomy" id="3708"/>
    <lineage>
        <taxon>Eukaryota</taxon>
        <taxon>Viridiplantae</taxon>
        <taxon>Streptophyta</taxon>
        <taxon>Embryophyta</taxon>
        <taxon>Tracheophyta</taxon>
        <taxon>Spermatophyta</taxon>
        <taxon>Magnoliopsida</taxon>
        <taxon>eudicotyledons</taxon>
        <taxon>Gunneridae</taxon>
        <taxon>Pentapetalae</taxon>
        <taxon>rosids</taxon>
        <taxon>malvids</taxon>
        <taxon>Brassicales</taxon>
        <taxon>Brassicaceae</taxon>
        <taxon>Brassiceae</taxon>
        <taxon>Brassica</taxon>
    </lineage>
</organism>
<dbReference type="Pfam" id="PF06830">
    <property type="entry name" value="Root_cap"/>
    <property type="match status" value="1"/>
</dbReference>
<dbReference type="PANTHER" id="PTHR31656">
    <property type="entry name" value="ROOT CAP DOMAIN-CONTAINING PROTEIN"/>
    <property type="match status" value="1"/>
</dbReference>
<feature type="signal peptide" evidence="1">
    <location>
        <begin position="1"/>
        <end position="25"/>
    </location>
</feature>
<sequence length="330" mass="36720">MKFSKTSSLVMTLLSIMLCFLRAKSQGVYCSNPYQLCFQKYILCPAECPSTGAATNNKVCYVDCRNILCTSECRRASLNCNRPGPACNDPRLIAGDETKNILALSRTLTSRSMLGSLGHRPAGRSRDFTWVQALGFLVNSQKFSLEATKVATWDDSIDHLRFSFDGQDLIIPKEILSTWYSPKKDIKIRRATKMNSVTVTIKDKAEIMVNVVPVTKEDDRIQSYKVPSDDCLAHLEVQFRFLNLSPRVDGILGRTSRPGFQNQAKSGAAIPVIGGEDKFRTTSLLSHDCKTCIFTGLSSSIKWETEHAVLDLDCTRGASFGYGIICRSRK</sequence>
<dbReference type="AlphaFoldDB" id="A0A816UC11"/>
<proteinExistence type="predicted"/>
<name>A0A816UC11_BRANA</name>